<proteinExistence type="predicted"/>
<feature type="coiled-coil region" evidence="1">
    <location>
        <begin position="102"/>
        <end position="139"/>
    </location>
</feature>
<sequence length="196" mass="21282">MTGNSDAAYSAAIEKIDSVERAIELLESKELIPGGQSMSLLIIRDGLLHLARAAAPAATTVECLVAFSRIADAVDMELITSEVANQVCHKTMAAYNILDDGIDKLEQTRIELEGCVNRAKEQVRDLEQYRKNIRGEIEKGVEALAEASRQAQKEIQLSAQPGAGNYSPMLQQPGAMFQPHTHVLPEKGAKLSVNVN</sequence>
<evidence type="ECO:0000256" key="1">
    <source>
        <dbReference type="SAM" id="Coils"/>
    </source>
</evidence>
<protein>
    <submittedName>
        <fullName evidence="2">Uncharacterized protein</fullName>
    </submittedName>
</protein>
<keyword evidence="1" id="KW-0175">Coiled coil</keyword>
<reference evidence="2 3" key="1">
    <citation type="submission" date="2017-04" db="EMBL/GenBank/DDBJ databases">
        <title>Genome Sequence of the Model Brown-Rot Fungus Postia placenta SB12.</title>
        <authorList>
            <consortium name="DOE Joint Genome Institute"/>
            <person name="Gaskell J."/>
            <person name="Kersten P."/>
            <person name="Larrondo L.F."/>
            <person name="Canessa P."/>
            <person name="Martinez D."/>
            <person name="Hibbett D."/>
            <person name="Schmoll M."/>
            <person name="Kubicek C.P."/>
            <person name="Martinez A.T."/>
            <person name="Yadav J."/>
            <person name="Master E."/>
            <person name="Magnuson J.K."/>
            <person name="James T."/>
            <person name="Yaver D."/>
            <person name="Berka R."/>
            <person name="Labutti K."/>
            <person name="Lipzen A."/>
            <person name="Aerts A."/>
            <person name="Barry K."/>
            <person name="Henrissat B."/>
            <person name="Blanchette R."/>
            <person name="Grigoriev I."/>
            <person name="Cullen D."/>
        </authorList>
    </citation>
    <scope>NUCLEOTIDE SEQUENCE [LARGE SCALE GENOMIC DNA]</scope>
    <source>
        <strain evidence="2 3">MAD-698-R-SB12</strain>
    </source>
</reference>
<dbReference type="Proteomes" id="UP000194127">
    <property type="component" value="Unassembled WGS sequence"/>
</dbReference>
<name>A0A1X6MXW4_9APHY</name>
<keyword evidence="3" id="KW-1185">Reference proteome</keyword>
<dbReference type="EMBL" id="KZ110599">
    <property type="protein sequence ID" value="OSX61211.1"/>
    <property type="molecule type" value="Genomic_DNA"/>
</dbReference>
<gene>
    <name evidence="2" type="ORF">POSPLADRAFT_1058137</name>
</gene>
<dbReference type="GeneID" id="36325953"/>
<dbReference type="RefSeq" id="XP_024338005.1">
    <property type="nucleotide sequence ID" value="XM_024481003.1"/>
</dbReference>
<evidence type="ECO:0000313" key="2">
    <source>
        <dbReference type="EMBL" id="OSX61211.1"/>
    </source>
</evidence>
<organism evidence="2 3">
    <name type="scientific">Postia placenta MAD-698-R-SB12</name>
    <dbReference type="NCBI Taxonomy" id="670580"/>
    <lineage>
        <taxon>Eukaryota</taxon>
        <taxon>Fungi</taxon>
        <taxon>Dikarya</taxon>
        <taxon>Basidiomycota</taxon>
        <taxon>Agaricomycotina</taxon>
        <taxon>Agaricomycetes</taxon>
        <taxon>Polyporales</taxon>
        <taxon>Adustoporiaceae</taxon>
        <taxon>Rhodonia</taxon>
    </lineage>
</organism>
<dbReference type="AlphaFoldDB" id="A0A1X6MXW4"/>
<evidence type="ECO:0000313" key="3">
    <source>
        <dbReference type="Proteomes" id="UP000194127"/>
    </source>
</evidence>
<accession>A0A1X6MXW4</accession>
<dbReference type="OrthoDB" id="2806615at2759"/>